<dbReference type="InterPro" id="IPR001179">
    <property type="entry name" value="PPIase_FKBP_dom"/>
</dbReference>
<feature type="region of interest" description="Disordered" evidence="7">
    <location>
        <begin position="178"/>
        <end position="322"/>
    </location>
</feature>
<keyword evidence="10" id="KW-1185">Reference proteome</keyword>
<dbReference type="InterPro" id="IPR046357">
    <property type="entry name" value="PPIase_dom_sf"/>
</dbReference>
<feature type="compositionally biased region" description="Basic and acidic residues" evidence="7">
    <location>
        <begin position="302"/>
        <end position="321"/>
    </location>
</feature>
<evidence type="ECO:0000256" key="4">
    <source>
        <dbReference type="ARBA" id="ARBA00023235"/>
    </source>
</evidence>
<dbReference type="PROSITE" id="PS50059">
    <property type="entry name" value="FKBP_PPIASE"/>
    <property type="match status" value="1"/>
</dbReference>
<dbReference type="Pfam" id="PF00254">
    <property type="entry name" value="FKBP_C"/>
    <property type="match status" value="1"/>
</dbReference>
<feature type="region of interest" description="Disordered" evidence="7">
    <location>
        <begin position="37"/>
        <end position="143"/>
    </location>
</feature>
<dbReference type="InterPro" id="IPR041232">
    <property type="entry name" value="NPL"/>
</dbReference>
<dbReference type="PANTHER" id="PTHR43811">
    <property type="entry name" value="FKBP-TYPE PEPTIDYL-PROLYL CIS-TRANS ISOMERASE FKPA"/>
    <property type="match status" value="1"/>
</dbReference>
<evidence type="ECO:0000259" key="8">
    <source>
        <dbReference type="PROSITE" id="PS50059"/>
    </source>
</evidence>
<sequence length="465" mass="50209">MSNSSLIPLGTYLLKVHPGVPVSISDEDYPVTVRITMAAIDPESVDGESTPSTLRILKRPDPLALGGYLDSDDEEDDSEDDEEESEEEEEEEEEAPKKGKKANGSKKADEDVEMDDEDDEEDSEDDDDEDDFEIDPVPVCTLSPKTAYQQPLDLVISANEEVLFEVTGSYTVSLVGNYVSHPFNDEDDYDSEDDDDSDEDYDLSPDEDEILEGYSDEESDDLDDIEDHPRITPVDSDDEEEIKREAKILKAEAAKKANGKRAAEDEDLDALIEKDSEKEKPSKKQLKKMKAADGSAAAAPAAKEDKKAKNEGKESPKDKKVTFAKNLEQGPTGKGAPAAAAAAAPAPAAAAPKTVKLDNGLVIEDKTIGEGAGAKNGQKVGVRYIGKLQSNGKVFDSNTKGKPFTFNLGKGQVIKGWDLGVKGMALKGERRLTIPAALAYGKKGAPPDIPGNATLIFEIKLVSLK</sequence>
<dbReference type="Gene3D" id="2.60.120.340">
    <property type="entry name" value="Nucleoplasmin core domain"/>
    <property type="match status" value="1"/>
</dbReference>
<evidence type="ECO:0000256" key="2">
    <source>
        <dbReference type="ARBA" id="ARBA00007838"/>
    </source>
</evidence>
<dbReference type="Pfam" id="PF17800">
    <property type="entry name" value="NPL"/>
    <property type="match status" value="1"/>
</dbReference>
<dbReference type="SUPFAM" id="SSF54534">
    <property type="entry name" value="FKBP-like"/>
    <property type="match status" value="1"/>
</dbReference>
<protein>
    <recommendedName>
        <fullName evidence="5">FK506-binding protein</fullName>
        <ecNumber evidence="5">5.2.1.8</ecNumber>
    </recommendedName>
</protein>
<dbReference type="InterPro" id="IPR023566">
    <property type="entry name" value="PPIase_Fpr3/Fpr4-like"/>
</dbReference>
<gene>
    <name evidence="9" type="ORF">BZA70DRAFT_249661</name>
</gene>
<feature type="compositionally biased region" description="Acidic residues" evidence="7">
    <location>
        <begin position="110"/>
        <end position="134"/>
    </location>
</feature>
<evidence type="ECO:0000313" key="10">
    <source>
        <dbReference type="Proteomes" id="UP001498771"/>
    </source>
</evidence>
<accession>A0ABR1F2H8</accession>
<evidence type="ECO:0000256" key="1">
    <source>
        <dbReference type="ARBA" id="ARBA00000971"/>
    </source>
</evidence>
<comment type="catalytic activity">
    <reaction evidence="1 5 6">
        <text>[protein]-peptidylproline (omega=180) = [protein]-peptidylproline (omega=0)</text>
        <dbReference type="Rhea" id="RHEA:16237"/>
        <dbReference type="Rhea" id="RHEA-COMP:10747"/>
        <dbReference type="Rhea" id="RHEA-COMP:10748"/>
        <dbReference type="ChEBI" id="CHEBI:83833"/>
        <dbReference type="ChEBI" id="CHEBI:83834"/>
        <dbReference type="EC" id="5.2.1.8"/>
    </reaction>
</comment>
<dbReference type="PIRSF" id="PIRSF001473">
    <property type="entry name" value="FK506-bp_FPR3"/>
    <property type="match status" value="1"/>
</dbReference>
<name>A0ABR1F2H8_9ASCO</name>
<evidence type="ECO:0000313" key="9">
    <source>
        <dbReference type="EMBL" id="KAK7204051.1"/>
    </source>
</evidence>
<evidence type="ECO:0000256" key="7">
    <source>
        <dbReference type="SAM" id="MobiDB-lite"/>
    </source>
</evidence>
<evidence type="ECO:0000256" key="3">
    <source>
        <dbReference type="ARBA" id="ARBA00023110"/>
    </source>
</evidence>
<organism evidence="9 10">
    <name type="scientific">Myxozyma melibiosi</name>
    <dbReference type="NCBI Taxonomy" id="54550"/>
    <lineage>
        <taxon>Eukaryota</taxon>
        <taxon>Fungi</taxon>
        <taxon>Dikarya</taxon>
        <taxon>Ascomycota</taxon>
        <taxon>Saccharomycotina</taxon>
        <taxon>Lipomycetes</taxon>
        <taxon>Lipomycetales</taxon>
        <taxon>Lipomycetaceae</taxon>
        <taxon>Myxozyma</taxon>
    </lineage>
</organism>
<feature type="compositionally biased region" description="Acidic residues" evidence="7">
    <location>
        <begin position="70"/>
        <end position="94"/>
    </location>
</feature>
<feature type="compositionally biased region" description="Acidic residues" evidence="7">
    <location>
        <begin position="185"/>
        <end position="226"/>
    </location>
</feature>
<feature type="compositionally biased region" description="Low complexity" evidence="7">
    <location>
        <begin position="292"/>
        <end position="301"/>
    </location>
</feature>
<dbReference type="Gene3D" id="3.10.50.40">
    <property type="match status" value="1"/>
</dbReference>
<dbReference type="PANTHER" id="PTHR43811:SF19">
    <property type="entry name" value="39 KDA FK506-BINDING NUCLEAR PROTEIN"/>
    <property type="match status" value="1"/>
</dbReference>
<feature type="domain" description="PPIase FKBP-type" evidence="8">
    <location>
        <begin position="377"/>
        <end position="465"/>
    </location>
</feature>
<comment type="similarity">
    <text evidence="2">Belongs to the FKBP-type PPIase family. FKBP3/4 subfamily.</text>
</comment>
<keyword evidence="3 5" id="KW-0697">Rotamase</keyword>
<dbReference type="GeneID" id="90036199"/>
<dbReference type="EMBL" id="JBBJBU010000009">
    <property type="protein sequence ID" value="KAK7204051.1"/>
    <property type="molecule type" value="Genomic_DNA"/>
</dbReference>
<dbReference type="RefSeq" id="XP_064767084.1">
    <property type="nucleotide sequence ID" value="XM_064910687.1"/>
</dbReference>
<feature type="compositionally biased region" description="Basic and acidic residues" evidence="7">
    <location>
        <begin position="271"/>
        <end position="282"/>
    </location>
</feature>
<reference evidence="9 10" key="1">
    <citation type="submission" date="2024-03" db="EMBL/GenBank/DDBJ databases">
        <title>Genome-scale model development and genomic sequencing of the oleaginous clade Lipomyces.</title>
        <authorList>
            <consortium name="Lawrence Berkeley National Laboratory"/>
            <person name="Czajka J.J."/>
            <person name="Han Y."/>
            <person name="Kim J."/>
            <person name="Mondo S.J."/>
            <person name="Hofstad B.A."/>
            <person name="Robles A."/>
            <person name="Haridas S."/>
            <person name="Riley R."/>
            <person name="LaButti K."/>
            <person name="Pangilinan J."/>
            <person name="Andreopoulos W."/>
            <person name="Lipzen A."/>
            <person name="Yan J."/>
            <person name="Wang M."/>
            <person name="Ng V."/>
            <person name="Grigoriev I.V."/>
            <person name="Spatafora J.W."/>
            <person name="Magnuson J.K."/>
            <person name="Baker S.E."/>
            <person name="Pomraning K.R."/>
        </authorList>
    </citation>
    <scope>NUCLEOTIDE SEQUENCE [LARGE SCALE GENOMIC DNA]</scope>
    <source>
        <strain evidence="9 10">Phaff 52-87</strain>
    </source>
</reference>
<feature type="compositionally biased region" description="Basic and acidic residues" evidence="7">
    <location>
        <begin position="241"/>
        <end position="255"/>
    </location>
</feature>
<evidence type="ECO:0000256" key="5">
    <source>
        <dbReference type="PIRNR" id="PIRNR001473"/>
    </source>
</evidence>
<proteinExistence type="inferred from homology"/>
<keyword evidence="4 5" id="KW-0413">Isomerase</keyword>
<dbReference type="EC" id="5.2.1.8" evidence="5"/>
<comment type="caution">
    <text evidence="9">The sequence shown here is derived from an EMBL/GenBank/DDBJ whole genome shotgun (WGS) entry which is preliminary data.</text>
</comment>
<dbReference type="Proteomes" id="UP001498771">
    <property type="component" value="Unassembled WGS sequence"/>
</dbReference>
<evidence type="ECO:0000256" key="6">
    <source>
        <dbReference type="PROSITE-ProRule" id="PRU00277"/>
    </source>
</evidence>